<name>X0B339_FUSOX</name>
<reference evidence="1 2" key="1">
    <citation type="submission" date="2011-11" db="EMBL/GenBank/DDBJ databases">
        <title>The Genome Sequence of Fusarium oxysporum PHW815.</title>
        <authorList>
            <consortium name="The Broad Institute Genome Sequencing Platform"/>
            <person name="Ma L.-J."/>
            <person name="Gale L.R."/>
            <person name="Schwartz D.C."/>
            <person name="Zhou S."/>
            <person name="Corby-Kistler H."/>
            <person name="Young S.K."/>
            <person name="Zeng Q."/>
            <person name="Gargeya S."/>
            <person name="Fitzgerald M."/>
            <person name="Haas B."/>
            <person name="Abouelleil A."/>
            <person name="Alvarado L."/>
            <person name="Arachchi H.M."/>
            <person name="Berlin A."/>
            <person name="Brown A."/>
            <person name="Chapman S.B."/>
            <person name="Chen Z."/>
            <person name="Dunbar C."/>
            <person name="Freedman E."/>
            <person name="Gearin G."/>
            <person name="Goldberg J."/>
            <person name="Griggs A."/>
            <person name="Gujja S."/>
            <person name="Heiman D."/>
            <person name="Howarth C."/>
            <person name="Larson L."/>
            <person name="Lui A."/>
            <person name="MacDonald P.J.P."/>
            <person name="Montmayeur A."/>
            <person name="Murphy C."/>
            <person name="Neiman D."/>
            <person name="Pearson M."/>
            <person name="Priest M."/>
            <person name="Roberts A."/>
            <person name="Saif S."/>
            <person name="Shea T."/>
            <person name="Shenoy N."/>
            <person name="Sisk P."/>
            <person name="Stolte C."/>
            <person name="Sykes S."/>
            <person name="Wortman J."/>
            <person name="Nusbaum C."/>
            <person name="Birren B."/>
        </authorList>
    </citation>
    <scope>NUCLEOTIDE SEQUENCE [LARGE SCALE GENOMIC DNA]</scope>
    <source>
        <strain evidence="1 2">54005</strain>
    </source>
</reference>
<evidence type="ECO:0000313" key="1">
    <source>
        <dbReference type="EMBL" id="EXK76555.1"/>
    </source>
</evidence>
<evidence type="ECO:0000313" key="2">
    <source>
        <dbReference type="Proteomes" id="UP000030663"/>
    </source>
</evidence>
<keyword evidence="2" id="KW-1185">Reference proteome</keyword>
<dbReference type="HOGENOM" id="CLU_3074203_0_0_1"/>
<organism evidence="1 2">
    <name type="scientific">Fusarium oxysporum f. sp. raphani 54005</name>
    <dbReference type="NCBI Taxonomy" id="1089458"/>
    <lineage>
        <taxon>Eukaryota</taxon>
        <taxon>Fungi</taxon>
        <taxon>Dikarya</taxon>
        <taxon>Ascomycota</taxon>
        <taxon>Pezizomycotina</taxon>
        <taxon>Sordariomycetes</taxon>
        <taxon>Hypocreomycetidae</taxon>
        <taxon>Hypocreales</taxon>
        <taxon>Nectriaceae</taxon>
        <taxon>Fusarium</taxon>
        <taxon>Fusarium oxysporum species complex</taxon>
    </lineage>
</organism>
<dbReference type="Proteomes" id="UP000030663">
    <property type="component" value="Unassembled WGS sequence"/>
</dbReference>
<proteinExistence type="predicted"/>
<dbReference type="AlphaFoldDB" id="X0B339"/>
<dbReference type="EMBL" id="KI979485">
    <property type="protein sequence ID" value="EXK76555.1"/>
    <property type="molecule type" value="Genomic_DNA"/>
</dbReference>
<feature type="non-terminal residue" evidence="1">
    <location>
        <position position="1"/>
    </location>
</feature>
<gene>
    <name evidence="1" type="ORF">FOQG_18703</name>
</gene>
<sequence>FSIYQESRCAVAPAGSYVDENNFTVGEQVDRHIPTLITCSESDSRIPRQLMPS</sequence>
<accession>X0B339</accession>
<protein>
    <submittedName>
        <fullName evidence="1">Uncharacterized protein</fullName>
    </submittedName>
</protein>